<feature type="binding site" evidence="12">
    <location>
        <begin position="171"/>
        <end position="178"/>
    </location>
    <ligand>
        <name>ATP</name>
        <dbReference type="ChEBI" id="CHEBI:30616"/>
    </ligand>
</feature>
<keyword evidence="4 12" id="KW-1003">Cell membrane</keyword>
<gene>
    <name evidence="12 14" type="primary">atpD</name>
    <name evidence="14" type="ORF">GCM10025862_23020</name>
</gene>
<evidence type="ECO:0000256" key="10">
    <source>
        <dbReference type="ARBA" id="ARBA00023196"/>
    </source>
</evidence>
<comment type="function">
    <text evidence="12">Produces ATP from ADP in the presence of a proton gradient across the membrane. The catalytic sites are hosted primarily by the beta subunits.</text>
</comment>
<evidence type="ECO:0000256" key="12">
    <source>
        <dbReference type="HAMAP-Rule" id="MF_01347"/>
    </source>
</evidence>
<dbReference type="InterPro" id="IPR024034">
    <property type="entry name" value="ATPase_F1/V1_b/a_C"/>
</dbReference>
<dbReference type="EMBL" id="BSUJ01000001">
    <property type="protein sequence ID" value="GMA20281.1"/>
    <property type="molecule type" value="Genomic_DNA"/>
</dbReference>
<dbReference type="SUPFAM" id="SSF47917">
    <property type="entry name" value="C-terminal domain of alpha and beta subunits of F1 ATP synthase"/>
    <property type="match status" value="1"/>
</dbReference>
<keyword evidence="5 12" id="KW-0547">Nucleotide-binding</keyword>
<evidence type="ECO:0000256" key="9">
    <source>
        <dbReference type="ARBA" id="ARBA00023136"/>
    </source>
</evidence>
<dbReference type="Gene3D" id="2.40.10.170">
    <property type="match status" value="1"/>
</dbReference>
<comment type="subcellular location">
    <subcellularLocation>
        <location evidence="12">Cell membrane</location>
        <topology evidence="12">Peripheral membrane protein</topology>
    </subcellularLocation>
    <subcellularLocation>
        <location evidence="1">Membrane</location>
    </subcellularLocation>
</comment>
<proteinExistence type="inferred from homology"/>
<dbReference type="InterPro" id="IPR036121">
    <property type="entry name" value="ATPase_F1/V1/A1_a/bsu_N_sf"/>
</dbReference>
<reference evidence="15" key="1">
    <citation type="journal article" date="2019" name="Int. J. Syst. Evol. Microbiol.">
        <title>The Global Catalogue of Microorganisms (GCM) 10K type strain sequencing project: providing services to taxonomists for standard genome sequencing and annotation.</title>
        <authorList>
            <consortium name="The Broad Institute Genomics Platform"/>
            <consortium name="The Broad Institute Genome Sequencing Center for Infectious Disease"/>
            <person name="Wu L."/>
            <person name="Ma J."/>
        </authorList>
    </citation>
    <scope>NUCLEOTIDE SEQUENCE [LARGE SCALE GENOMIC DNA]</scope>
    <source>
        <strain evidence="15">NBRC 105830</strain>
    </source>
</reference>
<dbReference type="Proteomes" id="UP001157109">
    <property type="component" value="Unassembled WGS sequence"/>
</dbReference>
<dbReference type="CDD" id="cd18110">
    <property type="entry name" value="ATP-synt_F1_beta_C"/>
    <property type="match status" value="1"/>
</dbReference>
<dbReference type="RefSeq" id="WP_241445698.1">
    <property type="nucleotide sequence ID" value="NZ_BSUJ01000001.1"/>
</dbReference>
<evidence type="ECO:0000256" key="3">
    <source>
        <dbReference type="ARBA" id="ARBA00022448"/>
    </source>
</evidence>
<evidence type="ECO:0000256" key="1">
    <source>
        <dbReference type="ARBA" id="ARBA00004370"/>
    </source>
</evidence>
<keyword evidence="3 12" id="KW-0813">Transport</keyword>
<organism evidence="14 15">
    <name type="scientific">Arsenicicoccus piscis</name>
    <dbReference type="NCBI Taxonomy" id="673954"/>
    <lineage>
        <taxon>Bacteria</taxon>
        <taxon>Bacillati</taxon>
        <taxon>Actinomycetota</taxon>
        <taxon>Actinomycetes</taxon>
        <taxon>Micrococcales</taxon>
        <taxon>Intrasporangiaceae</taxon>
        <taxon>Arsenicicoccus</taxon>
    </lineage>
</organism>
<protein>
    <recommendedName>
        <fullName evidence="12">ATP synthase subunit beta</fullName>
        <ecNumber evidence="12">7.1.2.2</ecNumber>
    </recommendedName>
    <alternativeName>
        <fullName evidence="12">ATP synthase F1 sector subunit beta</fullName>
    </alternativeName>
    <alternativeName>
        <fullName evidence="12">F-ATPase subunit beta</fullName>
    </alternativeName>
</protein>
<dbReference type="InterPro" id="IPR004100">
    <property type="entry name" value="ATPase_F1/V1/A1_a/bsu_N"/>
</dbReference>
<comment type="caution">
    <text evidence="14">The sequence shown here is derived from an EMBL/GenBank/DDBJ whole genome shotgun (WGS) entry which is preliminary data.</text>
</comment>
<feature type="domain" description="AAA+ ATPase" evidence="13">
    <location>
        <begin position="163"/>
        <end position="367"/>
    </location>
</feature>
<evidence type="ECO:0000256" key="4">
    <source>
        <dbReference type="ARBA" id="ARBA00022475"/>
    </source>
</evidence>
<dbReference type="InterPro" id="IPR000194">
    <property type="entry name" value="ATPase_F1/V1/A1_a/bsu_nucl-bd"/>
</dbReference>
<keyword evidence="6 12" id="KW-0067">ATP-binding</keyword>
<evidence type="ECO:0000313" key="15">
    <source>
        <dbReference type="Proteomes" id="UP001157109"/>
    </source>
</evidence>
<name>A0ABQ6HPL9_9MICO</name>
<comment type="similarity">
    <text evidence="2 12">Belongs to the ATPase alpha/beta chains family.</text>
</comment>
<dbReference type="PANTHER" id="PTHR15184:SF71">
    <property type="entry name" value="ATP SYNTHASE SUBUNIT BETA, MITOCHONDRIAL"/>
    <property type="match status" value="1"/>
</dbReference>
<evidence type="ECO:0000256" key="11">
    <source>
        <dbReference type="ARBA" id="ARBA00023310"/>
    </source>
</evidence>
<accession>A0ABQ6HPL9</accession>
<dbReference type="SUPFAM" id="SSF52540">
    <property type="entry name" value="P-loop containing nucleoside triphosphate hydrolases"/>
    <property type="match status" value="1"/>
</dbReference>
<dbReference type="InterPro" id="IPR003593">
    <property type="entry name" value="AAA+_ATPase"/>
</dbReference>
<dbReference type="InterPro" id="IPR050053">
    <property type="entry name" value="ATPase_alpha/beta_chains"/>
</dbReference>
<evidence type="ECO:0000313" key="14">
    <source>
        <dbReference type="EMBL" id="GMA20281.1"/>
    </source>
</evidence>
<dbReference type="InterPro" id="IPR020003">
    <property type="entry name" value="ATPase_a/bsu_AS"/>
</dbReference>
<dbReference type="InterPro" id="IPR027417">
    <property type="entry name" value="P-loop_NTPase"/>
</dbReference>
<evidence type="ECO:0000256" key="5">
    <source>
        <dbReference type="ARBA" id="ARBA00022741"/>
    </source>
</evidence>
<dbReference type="CDD" id="cd18115">
    <property type="entry name" value="ATP-synt_F1_beta_N"/>
    <property type="match status" value="1"/>
</dbReference>
<dbReference type="SMART" id="SM00382">
    <property type="entry name" value="AAA"/>
    <property type="match status" value="1"/>
</dbReference>
<sequence>MSTSTLEHTKDAPSGGGVGRIARSVGPVVDIEFPADSMPHIYNLLHVDVELDGETKTLNLEVAQHVGEDMVRAISLQPTDGLVRGAVVRDTGGPITVPVGDATLGHVFNATGECLNLEPGERLEVNERWGIHRKAPEFDQLESKTQMFETGIKVIDLLTPYVQGGKIGLFGGAGVGKTVLIQEMIARVARDHGGVSVFAGVGERTREGNDLMVEMEEAGVLGQTALVFGQMDEPPGTRLRVALSALTMAEYFRDVQKQDVLLFIDNIFRFTQAGSEVSTLLGRMPSAVGYQPTLADEMGVLQERITSTRGHSITSMQAIYVPADDYTDPAPATTFAHLDATTELSRDIASMGIYPAVDPLTSTSRILDPRYISQDHYDTAVRVKGILQRNKELQDIIAILGMDELSEEDKILVNRARRIQRFLSQNTYVAKQFTGIEGSTVPLADSIEAFTKIADGEYDHVAEQAFFMCGGLDDVERQWAEIQKSL</sequence>
<evidence type="ECO:0000256" key="7">
    <source>
        <dbReference type="ARBA" id="ARBA00022967"/>
    </source>
</evidence>
<dbReference type="InterPro" id="IPR005722">
    <property type="entry name" value="ATP_synth_F1_bsu"/>
</dbReference>
<dbReference type="EC" id="7.1.2.2" evidence="12"/>
<keyword evidence="7 12" id="KW-1278">Translocase</keyword>
<keyword evidence="10 12" id="KW-0139">CF(1)</keyword>
<dbReference type="PANTHER" id="PTHR15184">
    <property type="entry name" value="ATP SYNTHASE"/>
    <property type="match status" value="1"/>
</dbReference>
<evidence type="ECO:0000256" key="6">
    <source>
        <dbReference type="ARBA" id="ARBA00022840"/>
    </source>
</evidence>
<dbReference type="Gene3D" id="1.10.1140.10">
    <property type="entry name" value="Bovine Mitochondrial F1-atpase, Atp Synthase Beta Chain, Chain D, domain 3"/>
    <property type="match status" value="1"/>
</dbReference>
<dbReference type="Pfam" id="PF00006">
    <property type="entry name" value="ATP-synt_ab"/>
    <property type="match status" value="1"/>
</dbReference>
<keyword evidence="9 12" id="KW-0472">Membrane</keyword>
<dbReference type="HAMAP" id="MF_01347">
    <property type="entry name" value="ATP_synth_beta_bact"/>
    <property type="match status" value="1"/>
</dbReference>
<dbReference type="Pfam" id="PF22919">
    <property type="entry name" value="ATP-synt_VA_C"/>
    <property type="match status" value="1"/>
</dbReference>
<evidence type="ECO:0000256" key="8">
    <source>
        <dbReference type="ARBA" id="ARBA00023065"/>
    </source>
</evidence>
<dbReference type="InterPro" id="IPR055190">
    <property type="entry name" value="ATP-synt_VA_C"/>
</dbReference>
<dbReference type="Gene3D" id="3.40.50.300">
    <property type="entry name" value="P-loop containing nucleotide triphosphate hydrolases"/>
    <property type="match status" value="1"/>
</dbReference>
<dbReference type="SUPFAM" id="SSF50615">
    <property type="entry name" value="N-terminal domain of alpha and beta subunits of F1 ATP synthase"/>
    <property type="match status" value="1"/>
</dbReference>
<dbReference type="PROSITE" id="PS00152">
    <property type="entry name" value="ATPASE_ALPHA_BETA"/>
    <property type="match status" value="1"/>
</dbReference>
<keyword evidence="15" id="KW-1185">Reference proteome</keyword>
<dbReference type="NCBIfam" id="TIGR01039">
    <property type="entry name" value="atpD"/>
    <property type="match status" value="1"/>
</dbReference>
<evidence type="ECO:0000259" key="13">
    <source>
        <dbReference type="SMART" id="SM00382"/>
    </source>
</evidence>
<comment type="catalytic activity">
    <reaction evidence="12">
        <text>ATP + H2O + 4 H(+)(in) = ADP + phosphate + 5 H(+)(out)</text>
        <dbReference type="Rhea" id="RHEA:57720"/>
        <dbReference type="ChEBI" id="CHEBI:15377"/>
        <dbReference type="ChEBI" id="CHEBI:15378"/>
        <dbReference type="ChEBI" id="CHEBI:30616"/>
        <dbReference type="ChEBI" id="CHEBI:43474"/>
        <dbReference type="ChEBI" id="CHEBI:456216"/>
        <dbReference type="EC" id="7.1.2.2"/>
    </reaction>
</comment>
<keyword evidence="12" id="KW-0375">Hydrogen ion transport</keyword>
<keyword evidence="8 12" id="KW-0406">Ion transport</keyword>
<evidence type="ECO:0000256" key="2">
    <source>
        <dbReference type="ARBA" id="ARBA00008936"/>
    </source>
</evidence>
<dbReference type="CDD" id="cd01133">
    <property type="entry name" value="F1-ATPase_beta_CD"/>
    <property type="match status" value="1"/>
</dbReference>
<keyword evidence="11 12" id="KW-0066">ATP synthesis</keyword>
<dbReference type="Pfam" id="PF02874">
    <property type="entry name" value="ATP-synt_ab_N"/>
    <property type="match status" value="1"/>
</dbReference>